<name>A0AAE0DY86_9ROSI</name>
<dbReference type="AlphaFoldDB" id="A0AAE0DY86"/>
<evidence type="ECO:0000313" key="2">
    <source>
        <dbReference type="Proteomes" id="UP001281410"/>
    </source>
</evidence>
<gene>
    <name evidence="1" type="ORF">Dsin_026658</name>
</gene>
<protein>
    <submittedName>
        <fullName evidence="1">Uncharacterized protein</fullName>
    </submittedName>
</protein>
<reference evidence="1" key="1">
    <citation type="journal article" date="2023" name="Plant J.">
        <title>Genome sequences and population genomics provide insights into the demographic history, inbreeding, and mutation load of two 'living fossil' tree species of Dipteronia.</title>
        <authorList>
            <person name="Feng Y."/>
            <person name="Comes H.P."/>
            <person name="Chen J."/>
            <person name="Zhu S."/>
            <person name="Lu R."/>
            <person name="Zhang X."/>
            <person name="Li P."/>
            <person name="Qiu J."/>
            <person name="Olsen K.M."/>
            <person name="Qiu Y."/>
        </authorList>
    </citation>
    <scope>NUCLEOTIDE SEQUENCE</scope>
    <source>
        <strain evidence="1">NBL</strain>
    </source>
</reference>
<dbReference type="EMBL" id="JANJYJ010000008">
    <property type="protein sequence ID" value="KAK3195348.1"/>
    <property type="molecule type" value="Genomic_DNA"/>
</dbReference>
<keyword evidence="2" id="KW-1185">Reference proteome</keyword>
<proteinExistence type="predicted"/>
<organism evidence="1 2">
    <name type="scientific">Dipteronia sinensis</name>
    <dbReference type="NCBI Taxonomy" id="43782"/>
    <lineage>
        <taxon>Eukaryota</taxon>
        <taxon>Viridiplantae</taxon>
        <taxon>Streptophyta</taxon>
        <taxon>Embryophyta</taxon>
        <taxon>Tracheophyta</taxon>
        <taxon>Spermatophyta</taxon>
        <taxon>Magnoliopsida</taxon>
        <taxon>eudicotyledons</taxon>
        <taxon>Gunneridae</taxon>
        <taxon>Pentapetalae</taxon>
        <taxon>rosids</taxon>
        <taxon>malvids</taxon>
        <taxon>Sapindales</taxon>
        <taxon>Sapindaceae</taxon>
        <taxon>Hippocastanoideae</taxon>
        <taxon>Acereae</taxon>
        <taxon>Dipteronia</taxon>
    </lineage>
</organism>
<comment type="caution">
    <text evidence="1">The sequence shown here is derived from an EMBL/GenBank/DDBJ whole genome shotgun (WGS) entry which is preliminary data.</text>
</comment>
<evidence type="ECO:0000313" key="1">
    <source>
        <dbReference type="EMBL" id="KAK3195348.1"/>
    </source>
</evidence>
<dbReference type="Proteomes" id="UP001281410">
    <property type="component" value="Unassembled WGS sequence"/>
</dbReference>
<accession>A0AAE0DY86</accession>
<sequence length="77" mass="9251">MSRIENKTSARIQSKFEHNVYPSLYFKVNADKKVRKMPMPLFVRNVGRCRLYMYLNESRDHLHHIEVYGTSNSIFTR</sequence>